<sequence length="233" mass="23850">MKNSSPIKKLSLIASGVALSTCVLAVDRANAQTILLDFEGLKDTEQILNFYNGGTGSQGSSGINYGVSFSPNSLAIVQGAPGSNIGGLPTPVTGAFFLSGSTSTFTMNVANGFSTGFSFFYSAPFQPGVVRIYDGLNATGNLLGSINLPLTPNGASVPGCNSKNFCPFVPIGLAFNGIAKSVDFGGALNQIVFDDIKITLAPTTTVPEPTSVMGLIAISALGAGSVLQRKLLK</sequence>
<dbReference type="AlphaFoldDB" id="A0A0A1VR74"/>
<protein>
    <submittedName>
        <fullName evidence="2">Uncharacterized protein</fullName>
    </submittedName>
</protein>
<proteinExistence type="predicted"/>
<organism evidence="2 3">
    <name type="scientific">Microcystis aeruginosa NIES-44</name>
    <dbReference type="NCBI Taxonomy" id="449439"/>
    <lineage>
        <taxon>Bacteria</taxon>
        <taxon>Bacillati</taxon>
        <taxon>Cyanobacteriota</taxon>
        <taxon>Cyanophyceae</taxon>
        <taxon>Oscillatoriophycideae</taxon>
        <taxon>Chroococcales</taxon>
        <taxon>Microcystaceae</taxon>
        <taxon>Microcystis</taxon>
    </lineage>
</organism>
<dbReference type="EMBL" id="BBPA01000020">
    <property type="protein sequence ID" value="GAL92250.1"/>
    <property type="molecule type" value="Genomic_DNA"/>
</dbReference>
<evidence type="ECO:0000256" key="1">
    <source>
        <dbReference type="SAM" id="SignalP"/>
    </source>
</evidence>
<comment type="caution">
    <text evidence="2">The sequence shown here is derived from an EMBL/GenBank/DDBJ whole genome shotgun (WGS) entry which is preliminary data.</text>
</comment>
<evidence type="ECO:0000313" key="3">
    <source>
        <dbReference type="Proteomes" id="UP000030321"/>
    </source>
</evidence>
<accession>A0A0A1VR74</accession>
<reference evidence="3" key="1">
    <citation type="journal article" date="2015" name="Genome">
        <title>Whole Genome Sequence of the Non-Microcystin-Producing Microcystis aeruginosa Strain NIES-44.</title>
        <authorList>
            <person name="Okano K."/>
            <person name="Miyata N."/>
            <person name="Ozaki Y."/>
        </authorList>
    </citation>
    <scope>NUCLEOTIDE SEQUENCE [LARGE SCALE GENOMIC DNA]</scope>
    <source>
        <strain evidence="3">NIES-44</strain>
    </source>
</reference>
<feature type="signal peptide" evidence="1">
    <location>
        <begin position="1"/>
        <end position="25"/>
    </location>
</feature>
<dbReference type="Proteomes" id="UP000030321">
    <property type="component" value="Unassembled WGS sequence"/>
</dbReference>
<feature type="chain" id="PRO_5001981573" evidence="1">
    <location>
        <begin position="26"/>
        <end position="233"/>
    </location>
</feature>
<evidence type="ECO:0000313" key="2">
    <source>
        <dbReference type="EMBL" id="GAL92250.1"/>
    </source>
</evidence>
<name>A0A0A1VR74_MICAE</name>
<gene>
    <name evidence="2" type="ORF">N44_00808</name>
</gene>
<keyword evidence="1" id="KW-0732">Signal</keyword>